<dbReference type="Proteomes" id="UP000664521">
    <property type="component" value="Unassembled WGS sequence"/>
</dbReference>
<evidence type="ECO:0000313" key="3">
    <source>
        <dbReference type="Proteomes" id="UP000664521"/>
    </source>
</evidence>
<dbReference type="Gene3D" id="3.40.30.10">
    <property type="entry name" value="Glutaredoxin"/>
    <property type="match status" value="1"/>
</dbReference>
<organism evidence="2 3">
    <name type="scientific">Heterodermia speciosa</name>
    <dbReference type="NCBI Taxonomy" id="116794"/>
    <lineage>
        <taxon>Eukaryota</taxon>
        <taxon>Fungi</taxon>
        <taxon>Dikarya</taxon>
        <taxon>Ascomycota</taxon>
        <taxon>Pezizomycotina</taxon>
        <taxon>Lecanoromycetes</taxon>
        <taxon>OSLEUM clade</taxon>
        <taxon>Lecanoromycetidae</taxon>
        <taxon>Caliciales</taxon>
        <taxon>Physciaceae</taxon>
        <taxon>Heterodermia</taxon>
    </lineage>
</organism>
<dbReference type="Pfam" id="PF01323">
    <property type="entry name" value="DSBA"/>
    <property type="match status" value="1"/>
</dbReference>
<dbReference type="OrthoDB" id="1930760at2759"/>
<dbReference type="InterPro" id="IPR036249">
    <property type="entry name" value="Thioredoxin-like_sf"/>
</dbReference>
<accession>A0A8H3ECZ0</accession>
<dbReference type="GO" id="GO:0016491">
    <property type="term" value="F:oxidoreductase activity"/>
    <property type="evidence" value="ECO:0007669"/>
    <property type="project" value="InterPro"/>
</dbReference>
<dbReference type="EMBL" id="CAJPDS010000001">
    <property type="protein sequence ID" value="CAF9903360.1"/>
    <property type="molecule type" value="Genomic_DNA"/>
</dbReference>
<gene>
    <name evidence="2" type="ORF">HETSPECPRED_000232</name>
</gene>
<keyword evidence="3" id="KW-1185">Reference proteome</keyword>
<evidence type="ECO:0000259" key="1">
    <source>
        <dbReference type="Pfam" id="PF01323"/>
    </source>
</evidence>
<comment type="caution">
    <text evidence="2">The sequence shown here is derived from an EMBL/GenBank/DDBJ whole genome shotgun (WGS) entry which is preliminary data.</text>
</comment>
<feature type="domain" description="DSBA-like thioredoxin" evidence="1">
    <location>
        <begin position="11"/>
        <end position="148"/>
    </location>
</feature>
<protein>
    <recommendedName>
        <fullName evidence="1">DSBA-like thioredoxin domain-containing protein</fullName>
    </recommendedName>
</protein>
<sequence length="164" mass="18295">MSLYKKTKYDNSEEKLQKYITLMSAYGSSAGIAFNFHGTIANTIDAHRLIQHYQETISPDAANKIVNSLYSQYFELAAHPSSMESLMAAALAAGVSSEDAESFISDEYEDLVETRMLIREQASNGIDSVPYVIIEGKRRDFTLEGAKEVGEYVKVFETVAKESR</sequence>
<reference evidence="2" key="1">
    <citation type="submission" date="2021-03" db="EMBL/GenBank/DDBJ databases">
        <authorList>
            <person name="Tagirdzhanova G."/>
        </authorList>
    </citation>
    <scope>NUCLEOTIDE SEQUENCE</scope>
</reference>
<evidence type="ECO:0000313" key="2">
    <source>
        <dbReference type="EMBL" id="CAF9903360.1"/>
    </source>
</evidence>
<dbReference type="SUPFAM" id="SSF52833">
    <property type="entry name" value="Thioredoxin-like"/>
    <property type="match status" value="1"/>
</dbReference>
<dbReference type="AlphaFoldDB" id="A0A8H3ECZ0"/>
<proteinExistence type="predicted"/>
<dbReference type="PANTHER" id="PTHR13887">
    <property type="entry name" value="GLUTATHIONE S-TRANSFERASE KAPPA"/>
    <property type="match status" value="1"/>
</dbReference>
<name>A0A8H3ECZ0_9LECA</name>
<dbReference type="InterPro" id="IPR001853">
    <property type="entry name" value="DSBA-like_thioredoxin_dom"/>
</dbReference>
<dbReference type="PANTHER" id="PTHR13887:SF52">
    <property type="entry name" value="DSBA-LIKE THIOREDOXIN DOMAIN-CONTAINING PROTEIN"/>
    <property type="match status" value="1"/>
</dbReference>